<evidence type="ECO:0000313" key="1">
    <source>
        <dbReference type="Proteomes" id="UP000887578"/>
    </source>
</evidence>
<protein>
    <submittedName>
        <fullName evidence="2">C-type lectin domain-containing protein</fullName>
    </submittedName>
</protein>
<dbReference type="InterPro" id="IPR016187">
    <property type="entry name" value="CTDL_fold"/>
</dbReference>
<sequence length="72" mass="8339">MANNPFFWIGLYRDTIENTMKFTNGDQIDYIPWIPDHANISSCTLATKVFVTRLYGCELSQWPGVCQIYLSE</sequence>
<organism evidence="1 2">
    <name type="scientific">Panagrolaimus davidi</name>
    <dbReference type="NCBI Taxonomy" id="227884"/>
    <lineage>
        <taxon>Eukaryota</taxon>
        <taxon>Metazoa</taxon>
        <taxon>Ecdysozoa</taxon>
        <taxon>Nematoda</taxon>
        <taxon>Chromadorea</taxon>
        <taxon>Rhabditida</taxon>
        <taxon>Tylenchina</taxon>
        <taxon>Panagrolaimomorpha</taxon>
        <taxon>Panagrolaimoidea</taxon>
        <taxon>Panagrolaimidae</taxon>
        <taxon>Panagrolaimus</taxon>
    </lineage>
</organism>
<dbReference type="SUPFAM" id="SSF56436">
    <property type="entry name" value="C-type lectin-like"/>
    <property type="match status" value="1"/>
</dbReference>
<dbReference type="Proteomes" id="UP000887578">
    <property type="component" value="Unplaced"/>
</dbReference>
<reference evidence="2" key="1">
    <citation type="submission" date="2022-11" db="UniProtKB">
        <authorList>
            <consortium name="WormBaseParasite"/>
        </authorList>
    </citation>
    <scope>IDENTIFICATION</scope>
</reference>
<keyword evidence="1" id="KW-1185">Reference proteome</keyword>
<accession>A0A914PQE7</accession>
<dbReference type="WBParaSite" id="PDA_v2.g20811.t1">
    <property type="protein sequence ID" value="PDA_v2.g20811.t1"/>
    <property type="gene ID" value="PDA_v2.g20811"/>
</dbReference>
<proteinExistence type="predicted"/>
<name>A0A914PQE7_9BILA</name>
<dbReference type="AlphaFoldDB" id="A0A914PQE7"/>
<evidence type="ECO:0000313" key="2">
    <source>
        <dbReference type="WBParaSite" id="PDA_v2.g20811.t1"/>
    </source>
</evidence>